<dbReference type="AlphaFoldDB" id="A0ABD2QP39"/>
<organism evidence="1 2">
    <name type="scientific">Cichlidogyrus casuarinus</name>
    <dbReference type="NCBI Taxonomy" id="1844966"/>
    <lineage>
        <taxon>Eukaryota</taxon>
        <taxon>Metazoa</taxon>
        <taxon>Spiralia</taxon>
        <taxon>Lophotrochozoa</taxon>
        <taxon>Platyhelminthes</taxon>
        <taxon>Monogenea</taxon>
        <taxon>Monopisthocotylea</taxon>
        <taxon>Dactylogyridea</taxon>
        <taxon>Ancyrocephalidae</taxon>
        <taxon>Cichlidogyrus</taxon>
    </lineage>
</organism>
<comment type="caution">
    <text evidence="1">The sequence shown here is derived from an EMBL/GenBank/DDBJ whole genome shotgun (WGS) entry which is preliminary data.</text>
</comment>
<sequence>MGRKKCLHGWVLSHLCCCCQPRIVRKPKVTVVQEKKDLSNKRLDSKVRVVESDSDTEIEDPKLSLTWEGVTNPIKEWTDIKLSDRDFPMLSEGQCNVYLSLQILDDRINRRFSKTTRKFWGRTRMLASKSLAIGSLGLIQFLKENEKFYKTQLDAILYYCNSIKKILSNYLNASWTFEMNKGLADYCYSLKRQHCSKRTAITTAGLLMAWYRKKLRTLEQMILSHLKNHQIAHQLEVRLAYVIQLLWRVVYELHKKYELNVMDKNE</sequence>
<dbReference type="Proteomes" id="UP001626550">
    <property type="component" value="Unassembled WGS sequence"/>
</dbReference>
<accession>A0ABD2QP39</accession>
<dbReference type="EMBL" id="JBJKFK010000065">
    <property type="protein sequence ID" value="KAL3320256.1"/>
    <property type="molecule type" value="Genomic_DNA"/>
</dbReference>
<keyword evidence="2" id="KW-1185">Reference proteome</keyword>
<evidence type="ECO:0000313" key="2">
    <source>
        <dbReference type="Proteomes" id="UP001626550"/>
    </source>
</evidence>
<evidence type="ECO:0000313" key="1">
    <source>
        <dbReference type="EMBL" id="KAL3320256.1"/>
    </source>
</evidence>
<gene>
    <name evidence="1" type="ORF">Ciccas_001063</name>
</gene>
<protein>
    <submittedName>
        <fullName evidence="1">Uncharacterized protein</fullName>
    </submittedName>
</protein>
<proteinExistence type="predicted"/>
<name>A0ABD2QP39_9PLAT</name>
<reference evidence="1 2" key="1">
    <citation type="submission" date="2024-11" db="EMBL/GenBank/DDBJ databases">
        <title>Adaptive evolution of stress response genes in parasites aligns with host niche diversity.</title>
        <authorList>
            <person name="Hahn C."/>
            <person name="Resl P."/>
        </authorList>
    </citation>
    <scope>NUCLEOTIDE SEQUENCE [LARGE SCALE GENOMIC DNA]</scope>
    <source>
        <strain evidence="1">EGGRZ-B1_66</strain>
        <tissue evidence="1">Body</tissue>
    </source>
</reference>